<feature type="non-terminal residue" evidence="1">
    <location>
        <position position="1"/>
    </location>
</feature>
<dbReference type="Proteomes" id="UP000603453">
    <property type="component" value="Unassembled WGS sequence"/>
</dbReference>
<keyword evidence="2" id="KW-1185">Reference proteome</keyword>
<reference evidence="1" key="1">
    <citation type="submission" date="2020-12" db="EMBL/GenBank/DDBJ databases">
        <title>Metabolic potential, ecology and presence of endohyphal bacteria is reflected in genomic diversity of Mucoromycotina.</title>
        <authorList>
            <person name="Muszewska A."/>
            <person name="Okrasinska A."/>
            <person name="Steczkiewicz K."/>
            <person name="Drgas O."/>
            <person name="Orlowska M."/>
            <person name="Perlinska-Lenart U."/>
            <person name="Aleksandrzak-Piekarczyk T."/>
            <person name="Szatraj K."/>
            <person name="Zielenkiewicz U."/>
            <person name="Pilsyk S."/>
            <person name="Malc E."/>
            <person name="Mieczkowski P."/>
            <person name="Kruszewska J.S."/>
            <person name="Biernat P."/>
            <person name="Pawlowska J."/>
        </authorList>
    </citation>
    <scope>NUCLEOTIDE SEQUENCE</scope>
    <source>
        <strain evidence="1">WA0000017839</strain>
    </source>
</reference>
<accession>A0A8H7QFJ3</accession>
<comment type="caution">
    <text evidence="1">The sequence shown here is derived from an EMBL/GenBank/DDBJ whole genome shotgun (WGS) entry which is preliminary data.</text>
</comment>
<proteinExistence type="predicted"/>
<name>A0A8H7QFJ3_9FUNG</name>
<gene>
    <name evidence="1" type="ORF">INT47_007246</name>
</gene>
<protein>
    <submittedName>
        <fullName evidence="1">Uncharacterized protein</fullName>
    </submittedName>
</protein>
<sequence>FNQLIELLDSYSLLGLGVNVRQMLPRVFGRVADLAVPEGLSSSLPQWSLRQ</sequence>
<evidence type="ECO:0000313" key="1">
    <source>
        <dbReference type="EMBL" id="KAG2190753.1"/>
    </source>
</evidence>
<dbReference type="EMBL" id="JAEPRD010000573">
    <property type="protein sequence ID" value="KAG2190753.1"/>
    <property type="molecule type" value="Genomic_DNA"/>
</dbReference>
<organism evidence="1 2">
    <name type="scientific">Mucor saturninus</name>
    <dbReference type="NCBI Taxonomy" id="64648"/>
    <lineage>
        <taxon>Eukaryota</taxon>
        <taxon>Fungi</taxon>
        <taxon>Fungi incertae sedis</taxon>
        <taxon>Mucoromycota</taxon>
        <taxon>Mucoromycotina</taxon>
        <taxon>Mucoromycetes</taxon>
        <taxon>Mucorales</taxon>
        <taxon>Mucorineae</taxon>
        <taxon>Mucoraceae</taxon>
        <taxon>Mucor</taxon>
    </lineage>
</organism>
<dbReference type="AlphaFoldDB" id="A0A8H7QFJ3"/>
<evidence type="ECO:0000313" key="2">
    <source>
        <dbReference type="Proteomes" id="UP000603453"/>
    </source>
</evidence>